<keyword evidence="1" id="KW-1133">Transmembrane helix</keyword>
<dbReference type="RefSeq" id="WP_200789884.1">
    <property type="nucleotide sequence ID" value="NZ_JAEDAO010000001.1"/>
</dbReference>
<evidence type="ECO:0000313" key="2">
    <source>
        <dbReference type="EMBL" id="MBK0394799.1"/>
    </source>
</evidence>
<comment type="caution">
    <text evidence="2">The sequence shown here is derived from an EMBL/GenBank/DDBJ whole genome shotgun (WGS) entry which is preliminary data.</text>
</comment>
<keyword evidence="3" id="KW-1185">Reference proteome</keyword>
<feature type="transmembrane region" description="Helical" evidence="1">
    <location>
        <begin position="12"/>
        <end position="34"/>
    </location>
</feature>
<protein>
    <submittedName>
        <fullName evidence="2">DUF3267 domain-containing protein</fullName>
    </submittedName>
</protein>
<dbReference type="EMBL" id="JAEDAO010000001">
    <property type="protein sequence ID" value="MBK0394799.1"/>
    <property type="molecule type" value="Genomic_DNA"/>
</dbReference>
<evidence type="ECO:0000313" key="3">
    <source>
        <dbReference type="Proteomes" id="UP000617041"/>
    </source>
</evidence>
<name>A0A934Q5T4_9BURK</name>
<dbReference type="AlphaFoldDB" id="A0A934Q5T4"/>
<dbReference type="Pfam" id="PF11667">
    <property type="entry name" value="DUF3267"/>
    <property type="match status" value="1"/>
</dbReference>
<evidence type="ECO:0000256" key="1">
    <source>
        <dbReference type="SAM" id="Phobius"/>
    </source>
</evidence>
<feature type="transmembrane region" description="Helical" evidence="1">
    <location>
        <begin position="132"/>
        <end position="153"/>
    </location>
</feature>
<accession>A0A934Q5T4</accession>
<organism evidence="2 3">
    <name type="scientific">Ramlibacter algicola</name>
    <dbReference type="NCBI Taxonomy" id="2795217"/>
    <lineage>
        <taxon>Bacteria</taxon>
        <taxon>Pseudomonadati</taxon>
        <taxon>Pseudomonadota</taxon>
        <taxon>Betaproteobacteria</taxon>
        <taxon>Burkholderiales</taxon>
        <taxon>Comamonadaceae</taxon>
        <taxon>Ramlibacter</taxon>
    </lineage>
</organism>
<keyword evidence="1" id="KW-0472">Membrane</keyword>
<sequence length="181" mass="18847">MSADRTLSANQATLWSIPVSAALAALVLVPYYVLWGTNPWMAMKGVHWLLVLAVFVASVIAHEAIHAIAWYLASAKPRPRFKFGVNWGALMPYAHAIDPMHAKAYRIGAAAPGVVLGALPAASGLATGSAGLTVWGTAMLLVAGGDFLVIATLRGVPPMTPVKDHPVRVGCEIVETAAGGS</sequence>
<feature type="transmembrane region" description="Helical" evidence="1">
    <location>
        <begin position="46"/>
        <end position="73"/>
    </location>
</feature>
<reference evidence="2" key="1">
    <citation type="submission" date="2020-12" db="EMBL/GenBank/DDBJ databases">
        <title>Ramlibacter sp. nov., isolated from a freshwater alga, Cryptomonas.</title>
        <authorList>
            <person name="Kim H.M."/>
            <person name="Jeon C.O."/>
        </authorList>
    </citation>
    <scope>NUCLEOTIDE SEQUENCE</scope>
    <source>
        <strain evidence="2">CrO1</strain>
    </source>
</reference>
<dbReference type="Proteomes" id="UP000617041">
    <property type="component" value="Unassembled WGS sequence"/>
</dbReference>
<gene>
    <name evidence="2" type="ORF">I8E28_19500</name>
</gene>
<dbReference type="InterPro" id="IPR021683">
    <property type="entry name" value="DUF3267"/>
</dbReference>
<keyword evidence="1" id="KW-0812">Transmembrane</keyword>
<feature type="transmembrane region" description="Helical" evidence="1">
    <location>
        <begin position="107"/>
        <end position="126"/>
    </location>
</feature>
<proteinExistence type="predicted"/>